<dbReference type="Pfam" id="PF03466">
    <property type="entry name" value="LysR_substrate"/>
    <property type="match status" value="1"/>
</dbReference>
<dbReference type="RefSeq" id="WP_284203462.1">
    <property type="nucleotide sequence ID" value="NZ_BSPQ01000002.1"/>
</dbReference>
<proteinExistence type="inferred from homology"/>
<dbReference type="InterPro" id="IPR036390">
    <property type="entry name" value="WH_DNA-bd_sf"/>
</dbReference>
<keyword evidence="7" id="KW-1185">Reference proteome</keyword>
<dbReference type="InterPro" id="IPR036388">
    <property type="entry name" value="WH-like_DNA-bd_sf"/>
</dbReference>
<dbReference type="PROSITE" id="PS50931">
    <property type="entry name" value="HTH_LYSR"/>
    <property type="match status" value="1"/>
</dbReference>
<dbReference type="Proteomes" id="UP001157353">
    <property type="component" value="Unassembled WGS sequence"/>
</dbReference>
<keyword evidence="2" id="KW-0805">Transcription regulation</keyword>
<name>A0ABQ6E008_9GAMM</name>
<dbReference type="CDD" id="cd08422">
    <property type="entry name" value="PBP2_CrgA_like"/>
    <property type="match status" value="1"/>
</dbReference>
<dbReference type="EMBL" id="BSPQ01000002">
    <property type="protein sequence ID" value="GLS90346.1"/>
    <property type="molecule type" value="Genomic_DNA"/>
</dbReference>
<dbReference type="PANTHER" id="PTHR30537">
    <property type="entry name" value="HTH-TYPE TRANSCRIPTIONAL REGULATOR"/>
    <property type="match status" value="1"/>
</dbReference>
<evidence type="ECO:0000256" key="4">
    <source>
        <dbReference type="ARBA" id="ARBA00023163"/>
    </source>
</evidence>
<feature type="domain" description="HTH lysR-type" evidence="5">
    <location>
        <begin position="1"/>
        <end position="59"/>
    </location>
</feature>
<keyword evidence="4" id="KW-0804">Transcription</keyword>
<reference evidence="7" key="1">
    <citation type="journal article" date="2019" name="Int. J. Syst. Evol. Microbiol.">
        <title>The Global Catalogue of Microorganisms (GCM) 10K type strain sequencing project: providing services to taxonomists for standard genome sequencing and annotation.</title>
        <authorList>
            <consortium name="The Broad Institute Genomics Platform"/>
            <consortium name="The Broad Institute Genome Sequencing Center for Infectious Disease"/>
            <person name="Wu L."/>
            <person name="Ma J."/>
        </authorList>
    </citation>
    <scope>NUCLEOTIDE SEQUENCE [LARGE SCALE GENOMIC DNA]</scope>
    <source>
        <strain evidence="7">NBRC 103166</strain>
    </source>
</reference>
<evidence type="ECO:0000256" key="1">
    <source>
        <dbReference type="ARBA" id="ARBA00009437"/>
    </source>
</evidence>
<dbReference type="Gene3D" id="1.10.10.10">
    <property type="entry name" value="Winged helix-like DNA-binding domain superfamily/Winged helix DNA-binding domain"/>
    <property type="match status" value="1"/>
</dbReference>
<protein>
    <submittedName>
        <fullName evidence="6">LysR family transcriptional regulator</fullName>
    </submittedName>
</protein>
<evidence type="ECO:0000313" key="6">
    <source>
        <dbReference type="EMBL" id="GLS90346.1"/>
    </source>
</evidence>
<evidence type="ECO:0000313" key="7">
    <source>
        <dbReference type="Proteomes" id="UP001157353"/>
    </source>
</evidence>
<dbReference type="InterPro" id="IPR005119">
    <property type="entry name" value="LysR_subst-bd"/>
</dbReference>
<sequence>MDLATKLELFLDIVQQGTFAKVADIRNLDRSVISKQIKALETQLGVRLLNRSTRSISLTDAGHEIAKQAEIVRNALVETQRLANSFHSEPKGLIRISSYTSFGHLYLKKAINDFMIKYPETYVDLILDDKREDLISGKFDIAFRIGPPKDSTMIAKKLALNKLAILASKGFIQQYGEPNSVDELIKLPAIIYSNGEFHFDKLEISDHPQSDEITKQSMKGRLKANDMATLISAVEAGLGYSIIPLSALKENIQEKGLIPLLTDHQLPNIHGEIYAVYPHRNKTPLINLLIETVQQTIKTPPVWEGYIDNYSSLYK</sequence>
<dbReference type="SUPFAM" id="SSF53850">
    <property type="entry name" value="Periplasmic binding protein-like II"/>
    <property type="match status" value="1"/>
</dbReference>
<gene>
    <name evidence="6" type="primary">ycjZ</name>
    <name evidence="6" type="ORF">GCM10007916_14130</name>
</gene>
<accession>A0ABQ6E008</accession>
<evidence type="ECO:0000259" key="5">
    <source>
        <dbReference type="PROSITE" id="PS50931"/>
    </source>
</evidence>
<evidence type="ECO:0000256" key="3">
    <source>
        <dbReference type="ARBA" id="ARBA00023125"/>
    </source>
</evidence>
<evidence type="ECO:0000256" key="2">
    <source>
        <dbReference type="ARBA" id="ARBA00023015"/>
    </source>
</evidence>
<dbReference type="InterPro" id="IPR058163">
    <property type="entry name" value="LysR-type_TF_proteobact-type"/>
</dbReference>
<dbReference type="InterPro" id="IPR000847">
    <property type="entry name" value="LysR_HTH_N"/>
</dbReference>
<dbReference type="SUPFAM" id="SSF46785">
    <property type="entry name" value="Winged helix' DNA-binding domain"/>
    <property type="match status" value="1"/>
</dbReference>
<dbReference type="PANTHER" id="PTHR30537:SF5">
    <property type="entry name" value="HTH-TYPE TRANSCRIPTIONAL ACTIVATOR TTDR-RELATED"/>
    <property type="match status" value="1"/>
</dbReference>
<dbReference type="Pfam" id="PF00126">
    <property type="entry name" value="HTH_1"/>
    <property type="match status" value="1"/>
</dbReference>
<comment type="caution">
    <text evidence="6">The sequence shown here is derived from an EMBL/GenBank/DDBJ whole genome shotgun (WGS) entry which is preliminary data.</text>
</comment>
<organism evidence="6 7">
    <name type="scientific">Psychromonas marina</name>
    <dbReference type="NCBI Taxonomy" id="88364"/>
    <lineage>
        <taxon>Bacteria</taxon>
        <taxon>Pseudomonadati</taxon>
        <taxon>Pseudomonadota</taxon>
        <taxon>Gammaproteobacteria</taxon>
        <taxon>Alteromonadales</taxon>
        <taxon>Psychromonadaceae</taxon>
        <taxon>Psychromonas</taxon>
    </lineage>
</organism>
<keyword evidence="3" id="KW-0238">DNA-binding</keyword>
<comment type="similarity">
    <text evidence="1">Belongs to the LysR transcriptional regulatory family.</text>
</comment>
<dbReference type="Gene3D" id="3.40.190.290">
    <property type="match status" value="1"/>
</dbReference>